<gene>
    <name evidence="4" type="ORF">METZ01_LOCUS190812</name>
</gene>
<dbReference type="SUPFAM" id="SSF52166">
    <property type="entry name" value="Ribosomal protein L4"/>
    <property type="match status" value="1"/>
</dbReference>
<protein>
    <recommendedName>
        <fullName evidence="5">50S ribosomal protein L4</fullName>
    </recommendedName>
</protein>
<reference evidence="4" key="1">
    <citation type="submission" date="2018-05" db="EMBL/GenBank/DDBJ databases">
        <authorList>
            <person name="Lanie J.A."/>
            <person name="Ng W.-L."/>
            <person name="Kazmierczak K.M."/>
            <person name="Andrzejewski T.M."/>
            <person name="Davidsen T.M."/>
            <person name="Wayne K.J."/>
            <person name="Tettelin H."/>
            <person name="Glass J.I."/>
            <person name="Rusch D."/>
            <person name="Podicherti R."/>
            <person name="Tsui H.-C.T."/>
            <person name="Winkler M.E."/>
        </authorList>
    </citation>
    <scope>NUCLEOTIDE SEQUENCE</scope>
</reference>
<dbReference type="Gene3D" id="3.40.1370.10">
    <property type="match status" value="1"/>
</dbReference>
<dbReference type="InterPro" id="IPR013005">
    <property type="entry name" value="Ribosomal_uL4-like"/>
</dbReference>
<sequence>MPTARLYESNGTEQGTIDLEPSVFGIEPNANAIYEAEKLYLANQRQGTVRTQTRSDVSYTGKKVFRQKGLGRARMGSFRSPSRVGGGRAFGPKPRDYRYTIPKKIRRLAIRSVLSSRAQDDSVVVIEDLKFDVPKTRQMAGILDAMAVNHQKCLVLMDRSDAAVYKSCRNIPKVSIDLASTAHIHELLYHDVLIFTREGLKQVEEALKT</sequence>
<dbReference type="GO" id="GO:1990904">
    <property type="term" value="C:ribonucleoprotein complex"/>
    <property type="evidence" value="ECO:0007669"/>
    <property type="project" value="UniProtKB-KW"/>
</dbReference>
<evidence type="ECO:0000256" key="3">
    <source>
        <dbReference type="ARBA" id="ARBA00023274"/>
    </source>
</evidence>
<comment type="similarity">
    <text evidence="1">Belongs to the universal ribosomal protein uL4 family.</text>
</comment>
<dbReference type="InterPro" id="IPR023574">
    <property type="entry name" value="Ribosomal_uL4_dom_sf"/>
</dbReference>
<dbReference type="PANTHER" id="PTHR10746:SF6">
    <property type="entry name" value="LARGE RIBOSOMAL SUBUNIT PROTEIN UL4M"/>
    <property type="match status" value="1"/>
</dbReference>
<evidence type="ECO:0000256" key="2">
    <source>
        <dbReference type="ARBA" id="ARBA00022980"/>
    </source>
</evidence>
<dbReference type="InterPro" id="IPR002136">
    <property type="entry name" value="Ribosomal_uL4"/>
</dbReference>
<organism evidence="4">
    <name type="scientific">marine metagenome</name>
    <dbReference type="NCBI Taxonomy" id="408172"/>
    <lineage>
        <taxon>unclassified sequences</taxon>
        <taxon>metagenomes</taxon>
        <taxon>ecological metagenomes</taxon>
    </lineage>
</organism>
<dbReference type="GO" id="GO:0006412">
    <property type="term" value="P:translation"/>
    <property type="evidence" value="ECO:0007669"/>
    <property type="project" value="InterPro"/>
</dbReference>
<dbReference type="HAMAP" id="MF_01328_B">
    <property type="entry name" value="Ribosomal_uL4_B"/>
    <property type="match status" value="1"/>
</dbReference>
<keyword evidence="3" id="KW-0687">Ribonucleoprotein</keyword>
<dbReference type="GO" id="GO:0005840">
    <property type="term" value="C:ribosome"/>
    <property type="evidence" value="ECO:0007669"/>
    <property type="project" value="UniProtKB-KW"/>
</dbReference>
<evidence type="ECO:0008006" key="5">
    <source>
        <dbReference type="Google" id="ProtNLM"/>
    </source>
</evidence>
<name>A0A382DHV5_9ZZZZ</name>
<dbReference type="EMBL" id="UINC01039454">
    <property type="protein sequence ID" value="SVB37958.1"/>
    <property type="molecule type" value="Genomic_DNA"/>
</dbReference>
<keyword evidence="2" id="KW-0689">Ribosomal protein</keyword>
<dbReference type="GO" id="GO:0003735">
    <property type="term" value="F:structural constituent of ribosome"/>
    <property type="evidence" value="ECO:0007669"/>
    <property type="project" value="InterPro"/>
</dbReference>
<dbReference type="PANTHER" id="PTHR10746">
    <property type="entry name" value="50S RIBOSOMAL PROTEIN L4"/>
    <property type="match status" value="1"/>
</dbReference>
<accession>A0A382DHV5</accession>
<proteinExistence type="inferred from homology"/>
<dbReference type="AlphaFoldDB" id="A0A382DHV5"/>
<evidence type="ECO:0000313" key="4">
    <source>
        <dbReference type="EMBL" id="SVB37958.1"/>
    </source>
</evidence>
<dbReference type="NCBIfam" id="TIGR03953">
    <property type="entry name" value="rplD_bact"/>
    <property type="match status" value="1"/>
</dbReference>
<dbReference type="Pfam" id="PF00573">
    <property type="entry name" value="Ribosomal_L4"/>
    <property type="match status" value="1"/>
</dbReference>
<evidence type="ECO:0000256" key="1">
    <source>
        <dbReference type="ARBA" id="ARBA00010528"/>
    </source>
</evidence>